<feature type="transmembrane region" description="Helical" evidence="1">
    <location>
        <begin position="117"/>
        <end position="137"/>
    </location>
</feature>
<gene>
    <name evidence="3" type="ORF">HWI92_09790</name>
</gene>
<keyword evidence="1" id="KW-0812">Transmembrane</keyword>
<name>A0ABX7I4Y7_9BACT</name>
<keyword evidence="1" id="KW-0472">Membrane</keyword>
<dbReference type="PANTHER" id="PTHR40407:SF1">
    <property type="entry name" value="HEPARAN-ALPHA-GLUCOSAMINIDE N-ACETYLTRANSFERASE CATALYTIC DOMAIN-CONTAINING PROTEIN"/>
    <property type="match status" value="1"/>
</dbReference>
<keyword evidence="4" id="KW-1185">Reference proteome</keyword>
<feature type="transmembrane region" description="Helical" evidence="1">
    <location>
        <begin position="144"/>
        <end position="164"/>
    </location>
</feature>
<evidence type="ECO:0000313" key="3">
    <source>
        <dbReference type="EMBL" id="QRR01174.1"/>
    </source>
</evidence>
<organism evidence="3 4">
    <name type="scientific">Dyadobacter sandarakinus</name>
    <dbReference type="NCBI Taxonomy" id="2747268"/>
    <lineage>
        <taxon>Bacteria</taxon>
        <taxon>Pseudomonadati</taxon>
        <taxon>Bacteroidota</taxon>
        <taxon>Cytophagia</taxon>
        <taxon>Cytophagales</taxon>
        <taxon>Spirosomataceae</taxon>
        <taxon>Dyadobacter</taxon>
    </lineage>
</organism>
<feature type="transmembrane region" description="Helical" evidence="1">
    <location>
        <begin position="314"/>
        <end position="336"/>
    </location>
</feature>
<feature type="transmembrane region" description="Helical" evidence="1">
    <location>
        <begin position="57"/>
        <end position="78"/>
    </location>
</feature>
<feature type="transmembrane region" description="Helical" evidence="1">
    <location>
        <begin position="356"/>
        <end position="377"/>
    </location>
</feature>
<feature type="transmembrane region" description="Helical" evidence="1">
    <location>
        <begin position="90"/>
        <end position="111"/>
    </location>
</feature>
<sequence>MVLSETNARIRSVDTVRGLIMVIMALDHVRDFFHVGAFTSNPLEPAATTPELFFTRWITHFCAPSFMLLSGISAFLAGQRRSTSETASFLIKRGLWLIVAEIVFMTFAFSFDPAYKTIYLAVLWALGTSMLLLGIAVRFFSARTILIIGLLIVFSHNLLDYVKVPQGSMADVLLGIFLTGAGRFIPLGNGAAVAFLYVILPWTGIMLSGYGLGQVYKPGMYAPARRRLLLTLGIFMLLLFLVLRYLNVYGDPVPWTHQTGWQRTLFSFLNVSKYPPSLLFTLLTLGPALVALALTEQLENGITRFFTVYGKVPFFYFMLHFYLIHLMTMVAVLSSGYTWEQATDDQLFFKFRPFDFGYGLGVVYLIWIFVVAVLYFPCKWFGAYRARTRKWWLSYL</sequence>
<dbReference type="EMBL" id="CP056775">
    <property type="protein sequence ID" value="QRR01174.1"/>
    <property type="molecule type" value="Genomic_DNA"/>
</dbReference>
<feature type="transmembrane region" description="Helical" evidence="1">
    <location>
        <begin position="184"/>
        <end position="207"/>
    </location>
</feature>
<keyword evidence="1" id="KW-1133">Transmembrane helix</keyword>
<feature type="transmembrane region" description="Helical" evidence="1">
    <location>
        <begin position="274"/>
        <end position="294"/>
    </location>
</feature>
<dbReference type="RefSeq" id="WP_204663223.1">
    <property type="nucleotide sequence ID" value="NZ_CP056775.1"/>
</dbReference>
<accession>A0ABX7I4Y7</accession>
<feature type="transmembrane region" description="Helical" evidence="1">
    <location>
        <begin position="228"/>
        <end position="246"/>
    </location>
</feature>
<reference evidence="3 4" key="1">
    <citation type="submission" date="2020-06" db="EMBL/GenBank/DDBJ databases">
        <title>Dyadobacter sandarakinus sp. nov., isolated from the soil of the Arctic Yellow River Station.</title>
        <authorList>
            <person name="Zhang Y."/>
            <person name="Peng F."/>
        </authorList>
    </citation>
    <scope>NUCLEOTIDE SEQUENCE [LARGE SCALE GENOMIC DNA]</scope>
    <source>
        <strain evidence="3 4">Q3-56</strain>
    </source>
</reference>
<evidence type="ECO:0000256" key="1">
    <source>
        <dbReference type="SAM" id="Phobius"/>
    </source>
</evidence>
<dbReference type="Proteomes" id="UP000612680">
    <property type="component" value="Chromosome"/>
</dbReference>
<dbReference type="InterPro" id="IPR012429">
    <property type="entry name" value="HGSNAT_cat"/>
</dbReference>
<proteinExistence type="predicted"/>
<dbReference type="PANTHER" id="PTHR40407">
    <property type="entry name" value="MEMBRANE PROTEIN-LIKE PROTEIN"/>
    <property type="match status" value="1"/>
</dbReference>
<evidence type="ECO:0000259" key="2">
    <source>
        <dbReference type="Pfam" id="PF07786"/>
    </source>
</evidence>
<protein>
    <submittedName>
        <fullName evidence="3">DUF1624 domain-containing protein</fullName>
    </submittedName>
</protein>
<feature type="domain" description="Heparan-alpha-glucosaminide N-acetyltransferase catalytic" evidence="2">
    <location>
        <begin position="9"/>
        <end position="219"/>
    </location>
</feature>
<dbReference type="Pfam" id="PF07786">
    <property type="entry name" value="HGSNAT_cat"/>
    <property type="match status" value="1"/>
</dbReference>
<evidence type="ECO:0000313" key="4">
    <source>
        <dbReference type="Proteomes" id="UP000612680"/>
    </source>
</evidence>